<feature type="compositionally biased region" description="Basic and acidic residues" evidence="1">
    <location>
        <begin position="431"/>
        <end position="440"/>
    </location>
</feature>
<evidence type="ECO:0000256" key="2">
    <source>
        <dbReference type="SAM" id="SignalP"/>
    </source>
</evidence>
<proteinExistence type="predicted"/>
<sequence>MKVGFKNISPALMTCLVLIPGIAAADTFDDAVNEYIKGYKECTEANTLRTTNLQGAKRKFDIYLKQLNRAKSIDPSILNTTQRDMDSNLRYCERVEINIKRAEATPILEKGFTYCDTAKESLKNGDVPTAQTNMTEYKRYRDDAMIITDSIMEVFALASKVRACSRVEEKLAESMKEENALVEKMNAAIQGYQVVNTQCEQAKTTISSPKFSLDKLDDVNDMMNEAAKAKKSARQNTEAFAVLTEQPNRPQSQELQKLVDSAAQCEGQTSEYIRTATKNKRALEKDINDGIASLSAAQDACENARKLSGRFVAEADITKAEADYNQSAALKRKVTGDAKLIATVQQYPSWSSSQKFSKLMNSTESCQKTTSASIKQQKAVFTSQQQKVKQDAARQAQLEQERQRLAEEKARKEAEEAKLLAEKKKAEELARKKADEEARKAAALTDVPDDVEVDDDEFGDFGDSNNDSNDWTKLVK</sequence>
<keyword evidence="2" id="KW-0732">Signal</keyword>
<accession>A0A2K9LIF3</accession>
<gene>
    <name evidence="3" type="ORF">Kalk_06110</name>
</gene>
<dbReference type="RefSeq" id="WP_101893357.1">
    <property type="nucleotide sequence ID" value="NZ_CP022684.1"/>
</dbReference>
<reference evidence="4" key="1">
    <citation type="submission" date="2017-08" db="EMBL/GenBank/DDBJ databases">
        <title>Direct submision.</title>
        <authorList>
            <person name="Kim S.-J."/>
            <person name="Rhee S.-K."/>
        </authorList>
    </citation>
    <scope>NUCLEOTIDE SEQUENCE [LARGE SCALE GENOMIC DNA]</scope>
    <source>
        <strain evidence="4">GI5</strain>
    </source>
</reference>
<feature type="region of interest" description="Disordered" evidence="1">
    <location>
        <begin position="431"/>
        <end position="476"/>
    </location>
</feature>
<evidence type="ECO:0000256" key="1">
    <source>
        <dbReference type="SAM" id="MobiDB-lite"/>
    </source>
</evidence>
<feature type="chain" id="PRO_5014972783" evidence="2">
    <location>
        <begin position="26"/>
        <end position="476"/>
    </location>
</feature>
<dbReference type="AlphaFoldDB" id="A0A2K9LIF3"/>
<protein>
    <submittedName>
        <fullName evidence="3">Uncharacterized protein</fullName>
    </submittedName>
</protein>
<keyword evidence="4" id="KW-1185">Reference proteome</keyword>
<dbReference type="Proteomes" id="UP000235116">
    <property type="component" value="Chromosome"/>
</dbReference>
<evidence type="ECO:0000313" key="3">
    <source>
        <dbReference type="EMBL" id="AUM12020.1"/>
    </source>
</evidence>
<organism evidence="3 4">
    <name type="scientific">Ketobacter alkanivorans</name>
    <dbReference type="NCBI Taxonomy" id="1917421"/>
    <lineage>
        <taxon>Bacteria</taxon>
        <taxon>Pseudomonadati</taxon>
        <taxon>Pseudomonadota</taxon>
        <taxon>Gammaproteobacteria</taxon>
        <taxon>Pseudomonadales</taxon>
        <taxon>Ketobacteraceae</taxon>
        <taxon>Ketobacter</taxon>
    </lineage>
</organism>
<feature type="compositionally biased region" description="Acidic residues" evidence="1">
    <location>
        <begin position="447"/>
        <end position="460"/>
    </location>
</feature>
<dbReference type="EMBL" id="CP022684">
    <property type="protein sequence ID" value="AUM12020.1"/>
    <property type="molecule type" value="Genomic_DNA"/>
</dbReference>
<dbReference type="OrthoDB" id="9819665at2"/>
<dbReference type="KEGG" id="kak:Kalk_06110"/>
<name>A0A2K9LIF3_9GAMM</name>
<evidence type="ECO:0000313" key="4">
    <source>
        <dbReference type="Proteomes" id="UP000235116"/>
    </source>
</evidence>
<feature type="signal peptide" evidence="2">
    <location>
        <begin position="1"/>
        <end position="25"/>
    </location>
</feature>